<evidence type="ECO:0000313" key="1">
    <source>
        <dbReference type="EMBL" id="MXP42495.1"/>
    </source>
</evidence>
<proteinExistence type="predicted"/>
<dbReference type="InterPro" id="IPR018531">
    <property type="entry name" value="DUF1993"/>
</dbReference>
<sequence length="173" mass="18914">MPISLHSATIPSFLQILGAGRGWLDKAETCGIAETELLEARLIDDMLPFAYQMKAMANHSQGAIEGLRAGVFTPKFGEPLPTSIAELRSKIDGAIAFLEGVTEDELESFVGRDMRFEIGEKKLPFTAEDFLLTFSQPNFYFHATTAYGVLRAKGVQVGKLDYLGALRIKAPTA</sequence>
<dbReference type="Gene3D" id="1.20.120.450">
    <property type="entry name" value="dinb family like domain"/>
    <property type="match status" value="1"/>
</dbReference>
<dbReference type="AlphaFoldDB" id="A0A6I4V0H9"/>
<gene>
    <name evidence="1" type="ORF">GRI75_12680</name>
</gene>
<dbReference type="PANTHER" id="PTHR36922:SF1">
    <property type="entry name" value="DUF1993 DOMAIN-CONTAINING PROTEIN"/>
    <property type="match status" value="1"/>
</dbReference>
<dbReference type="SUPFAM" id="SSF109854">
    <property type="entry name" value="DinB/YfiT-like putative metalloenzymes"/>
    <property type="match status" value="1"/>
</dbReference>
<dbReference type="Pfam" id="PF09351">
    <property type="entry name" value="DUF1993"/>
    <property type="match status" value="1"/>
</dbReference>
<organism evidence="1 2">
    <name type="scientific">Croceibacterium soli</name>
    <dbReference type="NCBI Taxonomy" id="1739690"/>
    <lineage>
        <taxon>Bacteria</taxon>
        <taxon>Pseudomonadati</taxon>
        <taxon>Pseudomonadota</taxon>
        <taxon>Alphaproteobacteria</taxon>
        <taxon>Sphingomonadales</taxon>
        <taxon>Erythrobacteraceae</taxon>
        <taxon>Croceibacterium</taxon>
    </lineage>
</organism>
<protein>
    <submittedName>
        <fullName evidence="1">DUF1993 family protein</fullName>
    </submittedName>
</protein>
<keyword evidence="2" id="KW-1185">Reference proteome</keyword>
<evidence type="ECO:0000313" key="2">
    <source>
        <dbReference type="Proteomes" id="UP000469159"/>
    </source>
</evidence>
<dbReference type="PANTHER" id="PTHR36922">
    <property type="entry name" value="BLL2446 PROTEIN"/>
    <property type="match status" value="1"/>
</dbReference>
<dbReference type="Proteomes" id="UP000469159">
    <property type="component" value="Unassembled WGS sequence"/>
</dbReference>
<name>A0A6I4V0H9_9SPHN</name>
<dbReference type="OrthoDB" id="338237at2"/>
<dbReference type="EMBL" id="WTYK01000008">
    <property type="protein sequence ID" value="MXP42495.1"/>
    <property type="molecule type" value="Genomic_DNA"/>
</dbReference>
<reference evidence="1 2" key="1">
    <citation type="submission" date="2019-12" db="EMBL/GenBank/DDBJ databases">
        <title>Genomic-based taxomic classification of the family Erythrobacteraceae.</title>
        <authorList>
            <person name="Xu L."/>
        </authorList>
    </citation>
    <scope>NUCLEOTIDE SEQUENCE [LARGE SCALE GENOMIC DNA]</scope>
    <source>
        <strain evidence="1 2">MCCC 1K02066</strain>
    </source>
</reference>
<comment type="caution">
    <text evidence="1">The sequence shown here is derived from an EMBL/GenBank/DDBJ whole genome shotgun (WGS) entry which is preliminary data.</text>
</comment>
<accession>A0A6I4V0H9</accession>
<dbReference type="InterPro" id="IPR034660">
    <property type="entry name" value="DinB/YfiT-like"/>
</dbReference>
<dbReference type="RefSeq" id="WP_160747355.1">
    <property type="nucleotide sequence ID" value="NZ_WTYK01000008.1"/>
</dbReference>